<dbReference type="Gene3D" id="3.40.525.10">
    <property type="entry name" value="CRAL-TRIO lipid binding domain"/>
    <property type="match status" value="1"/>
</dbReference>
<dbReference type="InterPro" id="IPR036273">
    <property type="entry name" value="CRAL/TRIO_N_dom_sf"/>
</dbReference>
<dbReference type="Proteomes" id="UP000694865">
    <property type="component" value="Unplaced"/>
</dbReference>
<dbReference type="InterPro" id="IPR001251">
    <property type="entry name" value="CRAL-TRIO_dom"/>
</dbReference>
<evidence type="ECO:0000313" key="4">
    <source>
        <dbReference type="RefSeq" id="XP_002735756.1"/>
    </source>
</evidence>
<dbReference type="RefSeq" id="XP_002735756.1">
    <property type="nucleotide sequence ID" value="XM_002735710.2"/>
</dbReference>
<dbReference type="GeneID" id="100373119"/>
<keyword evidence="3" id="KW-1185">Reference proteome</keyword>
<organism evidence="3 4">
    <name type="scientific">Saccoglossus kowalevskii</name>
    <name type="common">Acorn worm</name>
    <dbReference type="NCBI Taxonomy" id="10224"/>
    <lineage>
        <taxon>Eukaryota</taxon>
        <taxon>Metazoa</taxon>
        <taxon>Hemichordata</taxon>
        <taxon>Enteropneusta</taxon>
        <taxon>Harrimaniidae</taxon>
        <taxon>Saccoglossus</taxon>
    </lineage>
</organism>
<reference evidence="4" key="1">
    <citation type="submission" date="2025-08" db="UniProtKB">
        <authorList>
            <consortium name="RefSeq"/>
        </authorList>
    </citation>
    <scope>IDENTIFICATION</scope>
    <source>
        <tissue evidence="4">Testes</tissue>
    </source>
</reference>
<dbReference type="PRINTS" id="PR00180">
    <property type="entry name" value="CRETINALDHBP"/>
</dbReference>
<protein>
    <submittedName>
        <fullName evidence="4">Alpha-tocopherol transfer protein-like</fullName>
    </submittedName>
</protein>
<name>A0ABM0GRK3_SACKO</name>
<feature type="region of interest" description="Disordered" evidence="1">
    <location>
        <begin position="283"/>
        <end position="310"/>
    </location>
</feature>
<dbReference type="Pfam" id="PF00650">
    <property type="entry name" value="CRAL_TRIO"/>
    <property type="match status" value="1"/>
</dbReference>
<dbReference type="SUPFAM" id="SSF52087">
    <property type="entry name" value="CRAL/TRIO domain"/>
    <property type="match status" value="1"/>
</dbReference>
<dbReference type="Gene3D" id="1.10.8.20">
    <property type="entry name" value="N-terminal domain of phosphatidylinositol transfer protein sec14p"/>
    <property type="match status" value="1"/>
</dbReference>
<dbReference type="SMART" id="SM00516">
    <property type="entry name" value="SEC14"/>
    <property type="match status" value="1"/>
</dbReference>
<dbReference type="CDD" id="cd00170">
    <property type="entry name" value="SEC14"/>
    <property type="match status" value="1"/>
</dbReference>
<dbReference type="PANTHER" id="PTHR10174">
    <property type="entry name" value="ALPHA-TOCOPHEROL TRANSFER PROTEIN-RELATED"/>
    <property type="match status" value="1"/>
</dbReference>
<dbReference type="PROSITE" id="PS50191">
    <property type="entry name" value="CRAL_TRIO"/>
    <property type="match status" value="1"/>
</dbReference>
<dbReference type="SMART" id="SM01100">
    <property type="entry name" value="CRAL_TRIO_N"/>
    <property type="match status" value="1"/>
</dbReference>
<evidence type="ECO:0000256" key="1">
    <source>
        <dbReference type="SAM" id="MobiDB-lite"/>
    </source>
</evidence>
<dbReference type="Gene3D" id="1.20.5.1200">
    <property type="entry name" value="Alpha-tocopherol transfer"/>
    <property type="match status" value="1"/>
</dbReference>
<accession>A0ABM0GRK3</accession>
<evidence type="ECO:0000259" key="2">
    <source>
        <dbReference type="PROSITE" id="PS50191"/>
    </source>
</evidence>
<feature type="domain" description="CRAL-TRIO" evidence="2">
    <location>
        <begin position="96"/>
        <end position="257"/>
    </location>
</feature>
<gene>
    <name evidence="4" type="primary">LOC100373119</name>
</gene>
<dbReference type="InterPro" id="IPR036865">
    <property type="entry name" value="CRAL-TRIO_dom_sf"/>
</dbReference>
<dbReference type="InterPro" id="IPR011074">
    <property type="entry name" value="CRAL/TRIO_N_dom"/>
</dbReference>
<sequence>MSSNDDYVCTLSSDLLEKAKRELNENPATRQQKLADLRSMFTERPDIKFRLDDSFLIRFLRVRKFDVRRAFKTLVHYYEVRSQYKDIFSDFTPSTVLEILEDQVHLLLPSRDKDGRRIFIVKPGRWDPSRYTITACFKATLLLIEMLTEDEETQVNGVVLIADYSGMTMNHVKHMNPVITRKMADTIQNAMPLRLKAFHYVNQPKIFDVIFGLFRPFLSEKMIKRLHFHGNEFDTLHQYIPSSILPTEYGGVLQNATNREWIDQLVAKEVEFAENNKYGFPKSKEALGGGKSGEDPAGGLVGTFKSLNVD</sequence>
<dbReference type="SUPFAM" id="SSF46938">
    <property type="entry name" value="CRAL/TRIO N-terminal domain"/>
    <property type="match status" value="1"/>
</dbReference>
<evidence type="ECO:0000313" key="3">
    <source>
        <dbReference type="Proteomes" id="UP000694865"/>
    </source>
</evidence>
<proteinExistence type="predicted"/>
<dbReference type="PANTHER" id="PTHR10174:SF130">
    <property type="entry name" value="ALPHA-TOCOPHEROL TRANSFER PROTEIN-LIKE"/>
    <property type="match status" value="1"/>
</dbReference>